<keyword evidence="7" id="KW-0496">Mitochondrion</keyword>
<keyword evidence="12" id="KW-1185">Reference proteome</keyword>
<dbReference type="Proteomes" id="UP000887540">
    <property type="component" value="Unplaced"/>
</dbReference>
<evidence type="ECO:0000256" key="1">
    <source>
        <dbReference type="ARBA" id="ARBA00004572"/>
    </source>
</evidence>
<comment type="similarity">
    <text evidence="9">Belongs to the Tom70 family.</text>
</comment>
<sequence>MSDSIENNSFLRSYGRYIGIAGVGIGVLGVGYYIYRSQRGQSISKPKEFSQGLGSIKPLLHSAIKKKDEGNTYFKKKNYAEALRAFEEGIQLCPEDAHELRSNLYQNIAVILEYNKDYHGCAENCTKAILLNSRYLKAIKRRAHAYAKMNCHKEALVDMQIAQILQNAPATEPTEDIENSVQLLANKKKDEYFRQHKEEPIPISQEVVLEWLTSSLIHDPFLKKINELITATNSYERALLALKQGRYNEVLELALEELSIEDSPNRLESALLAARFYFLHNQVEKGNETLQEFKNLYDSFDEESQKNYTNFFDEESQKNYTNLYVAYQILRMIYAEEIISTRKTIADACLMIEPNNSDPLFVLGLCCFNDEDLNDSVDAFMRVKEIEPDHPYIMFYLLYSKFIAALKRNDMSQAHHCVVQFDETLKQKAAPAYAHFMACRIYSQMQNIELAMEELDKSLQIKPDYVDAIYLKSLLNVDPMVVQTEEGLKLFMAQVEKTMNDLISIEPNFAEPYKMLAKIFVDKKDFSKAFECYEKAMKLTRKPSEMLLLMAEYLMAEARVDAINYLEQHPA</sequence>
<accession>A0A914CQ76</accession>
<evidence type="ECO:0000256" key="2">
    <source>
        <dbReference type="ARBA" id="ARBA00022692"/>
    </source>
</evidence>
<organism evidence="12 13">
    <name type="scientific">Acrobeloides nanus</name>
    <dbReference type="NCBI Taxonomy" id="290746"/>
    <lineage>
        <taxon>Eukaryota</taxon>
        <taxon>Metazoa</taxon>
        <taxon>Ecdysozoa</taxon>
        <taxon>Nematoda</taxon>
        <taxon>Chromadorea</taxon>
        <taxon>Rhabditida</taxon>
        <taxon>Tylenchina</taxon>
        <taxon>Cephalobomorpha</taxon>
        <taxon>Cephaloboidea</taxon>
        <taxon>Cephalobidae</taxon>
        <taxon>Acrobeloides</taxon>
    </lineage>
</organism>
<keyword evidence="4" id="KW-1000">Mitochondrion outer membrane</keyword>
<evidence type="ECO:0000256" key="3">
    <source>
        <dbReference type="ARBA" id="ARBA00022737"/>
    </source>
</evidence>
<keyword evidence="8 11" id="KW-0472">Membrane</keyword>
<dbReference type="PANTHER" id="PTHR46208">
    <property type="entry name" value="MITOCHONDRIAL IMPORT RECEPTOR SUBUNIT TOM70"/>
    <property type="match status" value="1"/>
</dbReference>
<keyword evidence="3" id="KW-0677">Repeat</keyword>
<keyword evidence="6 11" id="KW-1133">Transmembrane helix</keyword>
<feature type="repeat" description="TPR" evidence="10">
    <location>
        <begin position="63"/>
        <end position="96"/>
    </location>
</feature>
<evidence type="ECO:0000256" key="11">
    <source>
        <dbReference type="SAM" id="Phobius"/>
    </source>
</evidence>
<evidence type="ECO:0000256" key="10">
    <source>
        <dbReference type="PROSITE-ProRule" id="PRU00339"/>
    </source>
</evidence>
<dbReference type="GO" id="GO:0005741">
    <property type="term" value="C:mitochondrial outer membrane"/>
    <property type="evidence" value="ECO:0007669"/>
    <property type="project" value="UniProtKB-SubCell"/>
</dbReference>
<dbReference type="PANTHER" id="PTHR46208:SF1">
    <property type="entry name" value="MITOCHONDRIAL IMPORT RECEPTOR SUBUNIT TOM70"/>
    <property type="match status" value="1"/>
</dbReference>
<proteinExistence type="inferred from homology"/>
<dbReference type="WBParaSite" id="ACRNAN_scaffold1328.g23847.t1">
    <property type="protein sequence ID" value="ACRNAN_scaffold1328.g23847.t1"/>
    <property type="gene ID" value="ACRNAN_scaffold1328.g23847"/>
</dbReference>
<evidence type="ECO:0000313" key="13">
    <source>
        <dbReference type="WBParaSite" id="ACRNAN_scaffold1328.g23847.t1"/>
    </source>
</evidence>
<dbReference type="Gene3D" id="1.25.40.10">
    <property type="entry name" value="Tetratricopeptide repeat domain"/>
    <property type="match status" value="3"/>
</dbReference>
<evidence type="ECO:0000256" key="5">
    <source>
        <dbReference type="ARBA" id="ARBA00022803"/>
    </source>
</evidence>
<dbReference type="AlphaFoldDB" id="A0A914CQ76"/>
<evidence type="ECO:0000256" key="7">
    <source>
        <dbReference type="ARBA" id="ARBA00023128"/>
    </source>
</evidence>
<protein>
    <submittedName>
        <fullName evidence="13">Mitochondrial import receptor subunit TOM70</fullName>
    </submittedName>
</protein>
<comment type="subcellular location">
    <subcellularLocation>
        <location evidence="1">Mitochondrion outer membrane</location>
        <topology evidence="1">Single-pass membrane protein</topology>
    </subcellularLocation>
</comment>
<dbReference type="SMART" id="SM00028">
    <property type="entry name" value="TPR"/>
    <property type="match status" value="6"/>
</dbReference>
<keyword evidence="5 10" id="KW-0802">TPR repeat</keyword>
<dbReference type="Pfam" id="PF13181">
    <property type="entry name" value="TPR_8"/>
    <property type="match status" value="2"/>
</dbReference>
<dbReference type="PROSITE" id="PS50005">
    <property type="entry name" value="TPR"/>
    <property type="match status" value="3"/>
</dbReference>
<evidence type="ECO:0000256" key="8">
    <source>
        <dbReference type="ARBA" id="ARBA00023136"/>
    </source>
</evidence>
<dbReference type="GO" id="GO:0008320">
    <property type="term" value="F:protein transmembrane transporter activity"/>
    <property type="evidence" value="ECO:0007669"/>
    <property type="project" value="TreeGrafter"/>
</dbReference>
<dbReference type="InterPro" id="IPR013105">
    <property type="entry name" value="TPR_2"/>
</dbReference>
<feature type="repeat" description="TPR" evidence="10">
    <location>
        <begin position="432"/>
        <end position="465"/>
    </location>
</feature>
<name>A0A914CQ76_9BILA</name>
<dbReference type="SUPFAM" id="SSF48452">
    <property type="entry name" value="TPR-like"/>
    <property type="match status" value="3"/>
</dbReference>
<dbReference type="Pfam" id="PF07719">
    <property type="entry name" value="TPR_2"/>
    <property type="match status" value="1"/>
</dbReference>
<evidence type="ECO:0000256" key="9">
    <source>
        <dbReference type="ARBA" id="ARBA00038030"/>
    </source>
</evidence>
<feature type="repeat" description="TPR" evidence="10">
    <location>
        <begin position="510"/>
        <end position="543"/>
    </location>
</feature>
<evidence type="ECO:0000256" key="6">
    <source>
        <dbReference type="ARBA" id="ARBA00022989"/>
    </source>
</evidence>
<keyword evidence="2 11" id="KW-0812">Transmembrane</keyword>
<reference evidence="13" key="1">
    <citation type="submission" date="2022-11" db="UniProtKB">
        <authorList>
            <consortium name="WormBaseParasite"/>
        </authorList>
    </citation>
    <scope>IDENTIFICATION</scope>
</reference>
<feature type="transmembrane region" description="Helical" evidence="11">
    <location>
        <begin position="14"/>
        <end position="35"/>
    </location>
</feature>
<evidence type="ECO:0000313" key="12">
    <source>
        <dbReference type="Proteomes" id="UP000887540"/>
    </source>
</evidence>
<dbReference type="InterPro" id="IPR011990">
    <property type="entry name" value="TPR-like_helical_dom_sf"/>
</dbReference>
<dbReference type="GO" id="GO:0045039">
    <property type="term" value="P:protein insertion into mitochondrial inner membrane"/>
    <property type="evidence" value="ECO:0007669"/>
    <property type="project" value="TreeGrafter"/>
</dbReference>
<evidence type="ECO:0000256" key="4">
    <source>
        <dbReference type="ARBA" id="ARBA00022787"/>
    </source>
</evidence>
<dbReference type="GO" id="GO:0030943">
    <property type="term" value="F:mitochondrion targeting sequence binding"/>
    <property type="evidence" value="ECO:0007669"/>
    <property type="project" value="TreeGrafter"/>
</dbReference>
<dbReference type="GO" id="GO:0030150">
    <property type="term" value="P:protein import into mitochondrial matrix"/>
    <property type="evidence" value="ECO:0007669"/>
    <property type="project" value="TreeGrafter"/>
</dbReference>
<dbReference type="InterPro" id="IPR019734">
    <property type="entry name" value="TPR_rpt"/>
</dbReference>